<reference evidence="1 2" key="1">
    <citation type="submission" date="2019-07" db="EMBL/GenBank/DDBJ databases">
        <title>Genomic Encyclopedia of Archaeal and Bacterial Type Strains, Phase II (KMG-II): from individual species to whole genera.</title>
        <authorList>
            <person name="Goeker M."/>
        </authorList>
    </citation>
    <scope>NUCLEOTIDE SEQUENCE [LARGE SCALE GENOMIC DNA]</scope>
    <source>
        <strain evidence="1 2">ATCC BAA-1854</strain>
    </source>
</reference>
<evidence type="ECO:0000313" key="2">
    <source>
        <dbReference type="Proteomes" id="UP000317010"/>
    </source>
</evidence>
<organism evidence="1 2">
    <name type="scientific">Mucilaginibacter frigoritolerans</name>
    <dbReference type="NCBI Taxonomy" id="652788"/>
    <lineage>
        <taxon>Bacteria</taxon>
        <taxon>Pseudomonadati</taxon>
        <taxon>Bacteroidota</taxon>
        <taxon>Sphingobacteriia</taxon>
        <taxon>Sphingobacteriales</taxon>
        <taxon>Sphingobacteriaceae</taxon>
        <taxon>Mucilaginibacter</taxon>
    </lineage>
</organism>
<keyword evidence="2" id="KW-1185">Reference proteome</keyword>
<sequence>MLLGYHAAIHEVNFADEAMGLLGNQEACKDQFALGYLHKCAALNGFTWIVNMSTKYIADPRITRFLCAAPPNAILWDYIESLGQEVDDEYWNQVLTIMNQFLSPEDLERCVSKLNNNGRFASAFNTMLYKLDYVSASTILNTLQGLIRHPSEVGTEADVSVYNVKVVFSKLDALYPDPATMVRLEWAYFQLLNEEDHERPVTYLFQALRDDPGFFSQLITWIGRPEGGDSELEIVGMEPPAIQQRARNADQVIQAWNLLPGQSESREIDHEKLAEWCTMAIAACQEKDRTRLGYNRIGQLFGQLRDGDEHWPQAAICSVMEFYNHDEMKRGFYSGVINGHGVKVNFRSGDSGAALEKAKAEKYRSLAAGIAIEHTVVNSLLLQVAQMYDGYSRQVAEQDAQRE</sequence>
<dbReference type="AlphaFoldDB" id="A0A562UHN5"/>
<accession>A0A562UHN5</accession>
<name>A0A562UHN5_9SPHI</name>
<dbReference type="EMBL" id="VLLI01000001">
    <property type="protein sequence ID" value="TWJ04957.1"/>
    <property type="molecule type" value="Genomic_DNA"/>
</dbReference>
<comment type="caution">
    <text evidence="1">The sequence shown here is derived from an EMBL/GenBank/DDBJ whole genome shotgun (WGS) entry which is preliminary data.</text>
</comment>
<gene>
    <name evidence="1" type="ORF">JN11_00681</name>
</gene>
<proteinExistence type="predicted"/>
<protein>
    <submittedName>
        <fullName evidence="1">Uncharacterized protein</fullName>
    </submittedName>
</protein>
<evidence type="ECO:0000313" key="1">
    <source>
        <dbReference type="EMBL" id="TWJ04957.1"/>
    </source>
</evidence>
<dbReference type="Proteomes" id="UP000317010">
    <property type="component" value="Unassembled WGS sequence"/>
</dbReference>